<evidence type="ECO:0000256" key="2">
    <source>
        <dbReference type="ARBA" id="ARBA00023125"/>
    </source>
</evidence>
<dbReference type="AlphaFoldDB" id="A0A4Y2JCI2"/>
<evidence type="ECO:0000313" key="5">
    <source>
        <dbReference type="Proteomes" id="UP000499080"/>
    </source>
</evidence>
<dbReference type="InterPro" id="IPR009057">
    <property type="entry name" value="Homeodomain-like_sf"/>
</dbReference>
<organism evidence="4 5">
    <name type="scientific">Araneus ventricosus</name>
    <name type="common">Orbweaver spider</name>
    <name type="synonym">Epeira ventricosa</name>
    <dbReference type="NCBI Taxonomy" id="182803"/>
    <lineage>
        <taxon>Eukaryota</taxon>
        <taxon>Metazoa</taxon>
        <taxon>Ecdysozoa</taxon>
        <taxon>Arthropoda</taxon>
        <taxon>Chelicerata</taxon>
        <taxon>Arachnida</taxon>
        <taxon>Araneae</taxon>
        <taxon>Araneomorphae</taxon>
        <taxon>Entelegynae</taxon>
        <taxon>Araneoidea</taxon>
        <taxon>Araneidae</taxon>
        <taxon>Araneus</taxon>
    </lineage>
</organism>
<dbReference type="SUPFAM" id="SSF46689">
    <property type="entry name" value="Homeodomain-like"/>
    <property type="match status" value="2"/>
</dbReference>
<comment type="subcellular location">
    <subcellularLocation>
        <location evidence="1">Nucleus</location>
    </subcellularLocation>
</comment>
<protein>
    <recommendedName>
        <fullName evidence="3">HTH CENPB-type domain-containing protein</fullName>
    </recommendedName>
</protein>
<dbReference type="PANTHER" id="PTHR19303:SF73">
    <property type="entry name" value="PROTEIN PDC2"/>
    <property type="match status" value="1"/>
</dbReference>
<dbReference type="PROSITE" id="PS51253">
    <property type="entry name" value="HTH_CENPB"/>
    <property type="match status" value="1"/>
</dbReference>
<proteinExistence type="predicted"/>
<evidence type="ECO:0000259" key="3">
    <source>
        <dbReference type="PROSITE" id="PS51253"/>
    </source>
</evidence>
<feature type="domain" description="HTH CENPB-type" evidence="3">
    <location>
        <begin position="63"/>
        <end position="134"/>
    </location>
</feature>
<dbReference type="Pfam" id="PF03221">
    <property type="entry name" value="HTH_Tnp_Tc5"/>
    <property type="match status" value="1"/>
</dbReference>
<name>A0A4Y2JCI2_ARAVE</name>
<dbReference type="Gene3D" id="1.10.10.60">
    <property type="entry name" value="Homeodomain-like"/>
    <property type="match status" value="2"/>
</dbReference>
<sequence length="168" mass="19562">MASKRKRLNLKEKIDVLEVAEKEKLSVRSLAERSHVGITEINELLKDKEGIRKTWVLNSNENLKFRELKTETSEIDEVLMKWLRSARANNVPVSGVLLQERARELGESLGLETFMASNGRLEKFRTHHNISFKQICGEEKSVNPNEVTDWIRKLKSLKGYDDRHFQCR</sequence>
<dbReference type="GO" id="GO:0005634">
    <property type="term" value="C:nucleus"/>
    <property type="evidence" value="ECO:0007669"/>
    <property type="project" value="UniProtKB-SubCell"/>
</dbReference>
<dbReference type="PANTHER" id="PTHR19303">
    <property type="entry name" value="TRANSPOSON"/>
    <property type="match status" value="1"/>
</dbReference>
<gene>
    <name evidence="4" type="ORF">AVEN_171196_1</name>
</gene>
<dbReference type="SMART" id="SM00674">
    <property type="entry name" value="CENPB"/>
    <property type="match status" value="1"/>
</dbReference>
<evidence type="ECO:0000313" key="4">
    <source>
        <dbReference type="EMBL" id="GBM87770.1"/>
    </source>
</evidence>
<dbReference type="InterPro" id="IPR050863">
    <property type="entry name" value="CenT-Element_Derived"/>
</dbReference>
<accession>A0A4Y2JCI2</accession>
<keyword evidence="2" id="KW-0238">DNA-binding</keyword>
<keyword evidence="5" id="KW-1185">Reference proteome</keyword>
<dbReference type="InterPro" id="IPR006600">
    <property type="entry name" value="HTH_CenpB_DNA-bd_dom"/>
</dbReference>
<dbReference type="Proteomes" id="UP000499080">
    <property type="component" value="Unassembled WGS sequence"/>
</dbReference>
<dbReference type="EMBL" id="BGPR01003407">
    <property type="protein sequence ID" value="GBM87770.1"/>
    <property type="molecule type" value="Genomic_DNA"/>
</dbReference>
<reference evidence="4 5" key="1">
    <citation type="journal article" date="2019" name="Sci. Rep.">
        <title>Orb-weaving spider Araneus ventricosus genome elucidates the spidroin gene catalogue.</title>
        <authorList>
            <person name="Kono N."/>
            <person name="Nakamura H."/>
            <person name="Ohtoshi R."/>
            <person name="Moran D.A.P."/>
            <person name="Shinohara A."/>
            <person name="Yoshida Y."/>
            <person name="Fujiwara M."/>
            <person name="Mori M."/>
            <person name="Tomita M."/>
            <person name="Arakawa K."/>
        </authorList>
    </citation>
    <scope>NUCLEOTIDE SEQUENCE [LARGE SCALE GENOMIC DNA]</scope>
</reference>
<dbReference type="OrthoDB" id="6431703at2759"/>
<comment type="caution">
    <text evidence="4">The sequence shown here is derived from an EMBL/GenBank/DDBJ whole genome shotgun (WGS) entry which is preliminary data.</text>
</comment>
<evidence type="ECO:0000256" key="1">
    <source>
        <dbReference type="ARBA" id="ARBA00004123"/>
    </source>
</evidence>
<dbReference type="GO" id="GO:0003677">
    <property type="term" value="F:DNA binding"/>
    <property type="evidence" value="ECO:0007669"/>
    <property type="project" value="UniProtKB-KW"/>
</dbReference>